<dbReference type="InterPro" id="IPR035919">
    <property type="entry name" value="EAL_sf"/>
</dbReference>
<organism evidence="2 3">
    <name type="scientific">Usitatibacter palustris</name>
    <dbReference type="NCBI Taxonomy" id="2732487"/>
    <lineage>
        <taxon>Bacteria</taxon>
        <taxon>Pseudomonadati</taxon>
        <taxon>Pseudomonadota</taxon>
        <taxon>Betaproteobacteria</taxon>
        <taxon>Nitrosomonadales</taxon>
        <taxon>Usitatibacteraceae</taxon>
        <taxon>Usitatibacter</taxon>
    </lineage>
</organism>
<protein>
    <submittedName>
        <fullName evidence="2">Putative signaling protein</fullName>
    </submittedName>
</protein>
<dbReference type="AlphaFoldDB" id="A0A6M4H5T9"/>
<dbReference type="InParanoid" id="A0A6M4H5T9"/>
<dbReference type="SMART" id="SM00052">
    <property type="entry name" value="EAL"/>
    <property type="match status" value="1"/>
</dbReference>
<dbReference type="SUPFAM" id="SSF141868">
    <property type="entry name" value="EAL domain-like"/>
    <property type="match status" value="1"/>
</dbReference>
<evidence type="ECO:0000259" key="1">
    <source>
        <dbReference type="PROSITE" id="PS50883"/>
    </source>
</evidence>
<dbReference type="PANTHER" id="PTHR33121:SF76">
    <property type="entry name" value="SIGNALING PROTEIN"/>
    <property type="match status" value="1"/>
</dbReference>
<dbReference type="PROSITE" id="PS50883">
    <property type="entry name" value="EAL"/>
    <property type="match status" value="1"/>
</dbReference>
<reference evidence="2 3" key="1">
    <citation type="submission" date="2020-04" db="EMBL/GenBank/DDBJ databases">
        <title>Usitatibacter rugosus gen. nov., sp. nov. and Usitatibacter palustris sp. nov., novel members of Usitatibacteraceae fam. nov. within the order Nitrosomonadales isolated from soil.</title>
        <authorList>
            <person name="Huber K.J."/>
            <person name="Neumann-Schaal M."/>
            <person name="Geppert A."/>
            <person name="Luckner M."/>
            <person name="Wanner G."/>
            <person name="Overmann J."/>
        </authorList>
    </citation>
    <scope>NUCLEOTIDE SEQUENCE [LARGE SCALE GENOMIC DNA]</scope>
    <source>
        <strain evidence="2 3">Swamp67</strain>
    </source>
</reference>
<dbReference type="RefSeq" id="WP_171161872.1">
    <property type="nucleotide sequence ID" value="NZ_CP053073.1"/>
</dbReference>
<evidence type="ECO:0000313" key="2">
    <source>
        <dbReference type="EMBL" id="QJR14986.1"/>
    </source>
</evidence>
<dbReference type="PANTHER" id="PTHR33121">
    <property type="entry name" value="CYCLIC DI-GMP PHOSPHODIESTERASE PDEF"/>
    <property type="match status" value="1"/>
</dbReference>
<sequence>MPGSREELAAQLRFVLSERALRVVFQPIFAFREGAILGYEALVRGPEGSQLHHPADLFAAASAQGSVLELNIICIQEVLRSFARHRLPGRLFLNFSPQLLAERGFSQERSRRFLTALGLEPERVVIELTEDFPIVDFRLVKESLLLYRSMGFRVAIDDLGEGFASLRLWLELRPEFVKVDKHFVDGIATDPLKAPFLRAIQHIAESCDSLVVAEGIENADDFRVVKDIGIAFGQGWFIGRPCESPVHALAPEVARANAV</sequence>
<dbReference type="KEGG" id="upl:DSM104440_01801"/>
<evidence type="ECO:0000313" key="3">
    <source>
        <dbReference type="Proteomes" id="UP000503096"/>
    </source>
</evidence>
<accession>A0A6M4H5T9</accession>
<keyword evidence="3" id="KW-1185">Reference proteome</keyword>
<dbReference type="Gene3D" id="3.20.20.450">
    <property type="entry name" value="EAL domain"/>
    <property type="match status" value="1"/>
</dbReference>
<dbReference type="Proteomes" id="UP000503096">
    <property type="component" value="Chromosome"/>
</dbReference>
<dbReference type="GO" id="GO:0071111">
    <property type="term" value="F:cyclic-guanylate-specific phosphodiesterase activity"/>
    <property type="evidence" value="ECO:0007669"/>
    <property type="project" value="InterPro"/>
</dbReference>
<dbReference type="InterPro" id="IPR001633">
    <property type="entry name" value="EAL_dom"/>
</dbReference>
<dbReference type="InterPro" id="IPR050706">
    <property type="entry name" value="Cyclic-di-GMP_PDE-like"/>
</dbReference>
<proteinExistence type="predicted"/>
<dbReference type="Pfam" id="PF00563">
    <property type="entry name" value="EAL"/>
    <property type="match status" value="1"/>
</dbReference>
<dbReference type="CDD" id="cd01948">
    <property type="entry name" value="EAL"/>
    <property type="match status" value="1"/>
</dbReference>
<gene>
    <name evidence="2" type="ORF">DSM104440_01801</name>
</gene>
<feature type="domain" description="EAL" evidence="1">
    <location>
        <begin position="5"/>
        <end position="255"/>
    </location>
</feature>
<dbReference type="EMBL" id="CP053073">
    <property type="protein sequence ID" value="QJR14986.1"/>
    <property type="molecule type" value="Genomic_DNA"/>
</dbReference>
<name>A0A6M4H5T9_9PROT</name>